<accession>A0ABR2PRU1</accession>
<keyword evidence="2" id="KW-1185">Reference proteome</keyword>
<dbReference type="EMBL" id="JBBPBN010000052">
    <property type="protein sequence ID" value="KAK8991138.1"/>
    <property type="molecule type" value="Genomic_DNA"/>
</dbReference>
<dbReference type="Proteomes" id="UP001396334">
    <property type="component" value="Unassembled WGS sequence"/>
</dbReference>
<proteinExistence type="predicted"/>
<organism evidence="1 2">
    <name type="scientific">Hibiscus sabdariffa</name>
    <name type="common">roselle</name>
    <dbReference type="NCBI Taxonomy" id="183260"/>
    <lineage>
        <taxon>Eukaryota</taxon>
        <taxon>Viridiplantae</taxon>
        <taxon>Streptophyta</taxon>
        <taxon>Embryophyta</taxon>
        <taxon>Tracheophyta</taxon>
        <taxon>Spermatophyta</taxon>
        <taxon>Magnoliopsida</taxon>
        <taxon>eudicotyledons</taxon>
        <taxon>Gunneridae</taxon>
        <taxon>Pentapetalae</taxon>
        <taxon>rosids</taxon>
        <taxon>malvids</taxon>
        <taxon>Malvales</taxon>
        <taxon>Malvaceae</taxon>
        <taxon>Malvoideae</taxon>
        <taxon>Hibiscus</taxon>
    </lineage>
</organism>
<protein>
    <submittedName>
        <fullName evidence="1">Uncharacterized protein</fullName>
    </submittedName>
</protein>
<sequence>MKHWHFPLDQATAEVRRDGGWSKGQAKTGRGAVSCREKVWAVDGKSVNCGINESAIMQHPLPFKAKLVVGSLFLCLRDVQCSAGQHIPFVLWPSTPLSSLICFLVLELSHHVLLRLTVQITKFII</sequence>
<name>A0ABR2PRU1_9ROSI</name>
<evidence type="ECO:0000313" key="1">
    <source>
        <dbReference type="EMBL" id="KAK8991138.1"/>
    </source>
</evidence>
<reference evidence="1 2" key="1">
    <citation type="journal article" date="2024" name="G3 (Bethesda)">
        <title>Genome assembly of Hibiscus sabdariffa L. provides insights into metabolisms of medicinal natural products.</title>
        <authorList>
            <person name="Kim T."/>
        </authorList>
    </citation>
    <scope>NUCLEOTIDE SEQUENCE [LARGE SCALE GENOMIC DNA]</scope>
    <source>
        <strain evidence="1">TK-2024</strain>
        <tissue evidence="1">Old leaves</tissue>
    </source>
</reference>
<gene>
    <name evidence="1" type="ORF">V6N11_062162</name>
</gene>
<evidence type="ECO:0000313" key="2">
    <source>
        <dbReference type="Proteomes" id="UP001396334"/>
    </source>
</evidence>
<comment type="caution">
    <text evidence="1">The sequence shown here is derived from an EMBL/GenBank/DDBJ whole genome shotgun (WGS) entry which is preliminary data.</text>
</comment>